<dbReference type="EMBL" id="JAGSND010000010">
    <property type="protein sequence ID" value="MBR0599039.1"/>
    <property type="molecule type" value="Genomic_DNA"/>
</dbReference>
<dbReference type="RefSeq" id="WP_227019174.1">
    <property type="nucleotide sequence ID" value="NZ_JAGSND010000010.1"/>
</dbReference>
<keyword evidence="2" id="KW-1185">Reference proteome</keyword>
<sequence>MEDLDKEVITIENNNLLDKFDKDKVYKAELKKLKGIFKDIPKDKMQVAESLIDQTAFMQATLKELSLYIDRDGAISSDGKGNVKESPAVKSYTALINRYSNSIKQLLDLLPKNISEPSNEDNNAKDELLTFIKNR</sequence>
<reference evidence="1" key="2">
    <citation type="submission" date="2021-04" db="EMBL/GenBank/DDBJ databases">
        <authorList>
            <person name="Liu J."/>
        </authorList>
    </citation>
    <scope>NUCLEOTIDE SEQUENCE</scope>
    <source>
        <strain evidence="1">BAD-6</strain>
    </source>
</reference>
<evidence type="ECO:0000313" key="1">
    <source>
        <dbReference type="EMBL" id="MBR0599039.1"/>
    </source>
</evidence>
<proteinExistence type="predicted"/>
<comment type="caution">
    <text evidence="1">The sequence shown here is derived from an EMBL/GenBank/DDBJ whole genome shotgun (WGS) entry which is preliminary data.</text>
</comment>
<evidence type="ECO:0000313" key="2">
    <source>
        <dbReference type="Proteomes" id="UP000675664"/>
    </source>
</evidence>
<organism evidence="1 2">
    <name type="scientific">Sinanaerobacter chloroacetimidivorans</name>
    <dbReference type="NCBI Taxonomy" id="2818044"/>
    <lineage>
        <taxon>Bacteria</taxon>
        <taxon>Bacillati</taxon>
        <taxon>Bacillota</taxon>
        <taxon>Clostridia</taxon>
        <taxon>Peptostreptococcales</taxon>
        <taxon>Anaerovoracaceae</taxon>
        <taxon>Sinanaerobacter</taxon>
    </lineage>
</organism>
<dbReference type="Proteomes" id="UP000675664">
    <property type="component" value="Unassembled WGS sequence"/>
</dbReference>
<evidence type="ECO:0008006" key="3">
    <source>
        <dbReference type="Google" id="ProtNLM"/>
    </source>
</evidence>
<gene>
    <name evidence="1" type="ORF">KCX82_14210</name>
</gene>
<reference evidence="1" key="1">
    <citation type="submission" date="2021-04" db="EMBL/GenBank/DDBJ databases">
        <title>Sinoanaerobacter chloroacetimidivorans sp. nov., an obligate anaerobic bacterium isolated from anaerobic sludge.</title>
        <authorList>
            <person name="Bao Y."/>
        </authorList>
    </citation>
    <scope>NUCLEOTIDE SEQUENCE</scope>
    <source>
        <strain evidence="1">BAD-6</strain>
    </source>
</reference>
<accession>A0A8J7W1E2</accession>
<name>A0A8J7W1E2_9FIRM</name>
<dbReference type="AlphaFoldDB" id="A0A8J7W1E2"/>
<protein>
    <recommendedName>
        <fullName evidence="3">Terminase</fullName>
    </recommendedName>
</protein>